<accession>A0A921DX77</accession>
<reference evidence="1" key="2">
    <citation type="submission" date="2021-09" db="EMBL/GenBank/DDBJ databases">
        <authorList>
            <person name="Gilroy R."/>
        </authorList>
    </citation>
    <scope>NUCLEOTIDE SEQUENCE</scope>
    <source>
        <strain evidence="1">6019</strain>
    </source>
</reference>
<gene>
    <name evidence="1" type="ORF">K8V35_05760</name>
</gene>
<name>A0A921DX77_9STAP</name>
<dbReference type="AlphaFoldDB" id="A0A921DX77"/>
<evidence type="ECO:0000313" key="2">
    <source>
        <dbReference type="Proteomes" id="UP000763505"/>
    </source>
</evidence>
<sequence length="102" mass="12739">MNFRDYQRIMKERDLITTIAAEDYLLSAMKYHDEIKECKERENIPRLNYRKLEKEYEQKKDRCILKAIEESIPRTQMELPSYWEKRCVEYRMNMYEAGIFYY</sequence>
<evidence type="ECO:0000313" key="1">
    <source>
        <dbReference type="EMBL" id="HJE19840.1"/>
    </source>
</evidence>
<protein>
    <submittedName>
        <fullName evidence="1">Uncharacterized protein</fullName>
    </submittedName>
</protein>
<reference evidence="1" key="1">
    <citation type="journal article" date="2021" name="PeerJ">
        <title>Extensive microbial diversity within the chicken gut microbiome revealed by metagenomics and culture.</title>
        <authorList>
            <person name="Gilroy R."/>
            <person name="Ravi A."/>
            <person name="Getino M."/>
            <person name="Pursley I."/>
            <person name="Horton D.L."/>
            <person name="Alikhan N.F."/>
            <person name="Baker D."/>
            <person name="Gharbi K."/>
            <person name="Hall N."/>
            <person name="Watson M."/>
            <person name="Adriaenssens E.M."/>
            <person name="Foster-Nyarko E."/>
            <person name="Jarju S."/>
            <person name="Secka A."/>
            <person name="Antonio M."/>
            <person name="Oren A."/>
            <person name="Chaudhuri R.R."/>
            <person name="La Ragione R."/>
            <person name="Hildebrand F."/>
            <person name="Pallen M.J."/>
        </authorList>
    </citation>
    <scope>NUCLEOTIDE SEQUENCE</scope>
    <source>
        <strain evidence="1">6019</strain>
    </source>
</reference>
<proteinExistence type="predicted"/>
<dbReference type="EMBL" id="DYYI01000064">
    <property type="protein sequence ID" value="HJE19840.1"/>
    <property type="molecule type" value="Genomic_DNA"/>
</dbReference>
<dbReference type="Proteomes" id="UP000763505">
    <property type="component" value="Unassembled WGS sequence"/>
</dbReference>
<comment type="caution">
    <text evidence="1">The sequence shown here is derived from an EMBL/GenBank/DDBJ whole genome shotgun (WGS) entry which is preliminary data.</text>
</comment>
<organism evidence="1 2">
    <name type="scientific">Aliicoccus persicus</name>
    <dbReference type="NCBI Taxonomy" id="930138"/>
    <lineage>
        <taxon>Bacteria</taxon>
        <taxon>Bacillati</taxon>
        <taxon>Bacillota</taxon>
        <taxon>Bacilli</taxon>
        <taxon>Bacillales</taxon>
        <taxon>Staphylococcaceae</taxon>
        <taxon>Aliicoccus</taxon>
    </lineage>
</organism>